<proteinExistence type="predicted"/>
<keyword evidence="4" id="KW-1185">Reference proteome</keyword>
<comment type="caution">
    <text evidence="3">The sequence shown here is derived from an EMBL/GenBank/DDBJ whole genome shotgun (WGS) entry which is preliminary data.</text>
</comment>
<dbReference type="AlphaFoldDB" id="A0A9P3Q7L5"/>
<sequence>MGGQTAQAARGRARADQQAVAGARDTVDAQAKSIADTVSTSLWPPLTNAQQIIGNAEKVAGVTVTGAPRIHDDVTGLDLNALDLGEIVKTPGGQLLAVFGDSFTDGPGRGVHYPSVAVEVTIDPNTGQISYGKVKFTLPAGTIVLNGKTYMMVAATSAGCNGNNLPGIPAATPVPTPDSGGHINGISTAPGYGSMAYQPAIGFRPQSCCRRFIRSPSTV</sequence>
<feature type="region of interest" description="Disordered" evidence="1">
    <location>
        <begin position="1"/>
        <end position="26"/>
    </location>
</feature>
<organism evidence="3 4">
    <name type="scientific">Mycobacterium kiyosense</name>
    <dbReference type="NCBI Taxonomy" id="2871094"/>
    <lineage>
        <taxon>Bacteria</taxon>
        <taxon>Bacillati</taxon>
        <taxon>Actinomycetota</taxon>
        <taxon>Actinomycetes</taxon>
        <taxon>Mycobacteriales</taxon>
        <taxon>Mycobacteriaceae</taxon>
        <taxon>Mycobacterium</taxon>
    </lineage>
</organism>
<reference evidence="3" key="1">
    <citation type="submission" date="2022-08" db="EMBL/GenBank/DDBJ databases">
        <title>Mycobacterium kiyosense sp. nov., scotochromogenic slow-glowing species isolated from respiratory specimens.</title>
        <authorList>
            <person name="Fukano H."/>
            <person name="Kazumi Y."/>
            <person name="Sakagami N."/>
            <person name="Ato M."/>
            <person name="Mitarai S."/>
            <person name="Hoshino Y."/>
        </authorList>
    </citation>
    <scope>NUCLEOTIDE SEQUENCE</scope>
    <source>
        <strain evidence="3">1413</strain>
        <strain evidence="2">SRL2020-028</strain>
    </source>
</reference>
<accession>A0A9P3Q7L5</accession>
<dbReference type="EMBL" id="BRXE01000074">
    <property type="protein sequence ID" value="GLB85141.1"/>
    <property type="molecule type" value="Genomic_DNA"/>
</dbReference>
<evidence type="ECO:0000256" key="1">
    <source>
        <dbReference type="SAM" id="MobiDB-lite"/>
    </source>
</evidence>
<feature type="compositionally biased region" description="Low complexity" evidence="1">
    <location>
        <begin position="1"/>
        <end position="24"/>
    </location>
</feature>
<gene>
    <name evidence="3" type="ORF">Mkiyose1413_20100</name>
    <name evidence="2" type="ORF">SRL2020028_43970</name>
</gene>
<protein>
    <submittedName>
        <fullName evidence="3">Uncharacterized protein</fullName>
    </submittedName>
</protein>
<evidence type="ECO:0000313" key="2">
    <source>
        <dbReference type="EMBL" id="GLB85141.1"/>
    </source>
</evidence>
<name>A0A9P3Q7L5_9MYCO</name>
<dbReference type="Proteomes" id="UP001165663">
    <property type="component" value="Unassembled WGS sequence"/>
</dbReference>
<dbReference type="Proteomes" id="UP001064782">
    <property type="component" value="Unassembled WGS sequence"/>
</dbReference>
<dbReference type="EMBL" id="BRZI01000011">
    <property type="protein sequence ID" value="GLD30127.1"/>
    <property type="molecule type" value="Genomic_DNA"/>
</dbReference>
<evidence type="ECO:0000313" key="3">
    <source>
        <dbReference type="EMBL" id="GLD30127.1"/>
    </source>
</evidence>
<evidence type="ECO:0000313" key="4">
    <source>
        <dbReference type="Proteomes" id="UP001064782"/>
    </source>
</evidence>